<reference evidence="3" key="2">
    <citation type="submission" date="2020-08" db="EMBL/GenBank/DDBJ databases">
        <title>Plant Genome Project.</title>
        <authorList>
            <person name="Zhang R.-G."/>
        </authorList>
    </citation>
    <scope>NUCLEOTIDE SEQUENCE</scope>
    <source>
        <strain evidence="3">Huo1</strain>
        <tissue evidence="3">Leaf</tissue>
    </source>
</reference>
<dbReference type="SUPFAM" id="SSF143503">
    <property type="entry name" value="PUG domain-like"/>
    <property type="match status" value="1"/>
</dbReference>
<organism evidence="3">
    <name type="scientific">Salvia splendens</name>
    <name type="common">Scarlet sage</name>
    <dbReference type="NCBI Taxonomy" id="180675"/>
    <lineage>
        <taxon>Eukaryota</taxon>
        <taxon>Viridiplantae</taxon>
        <taxon>Streptophyta</taxon>
        <taxon>Embryophyta</taxon>
        <taxon>Tracheophyta</taxon>
        <taxon>Spermatophyta</taxon>
        <taxon>Magnoliopsida</taxon>
        <taxon>eudicotyledons</taxon>
        <taxon>Gunneridae</taxon>
        <taxon>Pentapetalae</taxon>
        <taxon>asterids</taxon>
        <taxon>lamiids</taxon>
        <taxon>Lamiales</taxon>
        <taxon>Lamiaceae</taxon>
        <taxon>Nepetoideae</taxon>
        <taxon>Mentheae</taxon>
        <taxon>Salviinae</taxon>
        <taxon>Salvia</taxon>
        <taxon>Salvia subgen. Calosphace</taxon>
        <taxon>core Calosphace</taxon>
    </lineage>
</organism>
<dbReference type="PANTHER" id="PTHR46713">
    <property type="entry name" value="F13M7.16 PROTEIN"/>
    <property type="match status" value="1"/>
</dbReference>
<dbReference type="Pfam" id="PF09409">
    <property type="entry name" value="PUB"/>
    <property type="match status" value="1"/>
</dbReference>
<dbReference type="Gene3D" id="1.10.8.10">
    <property type="entry name" value="DNA helicase RuvA subunit, C-terminal domain"/>
    <property type="match status" value="1"/>
</dbReference>
<evidence type="ECO:0000256" key="1">
    <source>
        <dbReference type="SAM" id="Coils"/>
    </source>
</evidence>
<sequence length="359" mass="41617">MEVDERMLGELEAMGFSKALAAKALTSSGNSSIEDAINWVVDHGDDVPTSEPSPGPEVLENIIIEASLPIQISEQVKLRAQELRGQARKRRAERDARLDRQREKLSNLWHYICALLLHLKSQYVLASFLWVQFGSFYENLARYLCYMQERIRTGKELLEAKRMAEESERKSFRLLSQRKADKEEEKRARERIRQKLQHDKLERQRMLGLPMEVPASVNTELPQQTNNPEQVDPAALPEMPASARECMRECLRTLKHQNKDDNTRAMRAFQTLLIYVKNVFKDPDEEKFRKIRISNPAFQERVGRFEEGVKFLELCGFERVEGDNFLFMARERVDRSLLKSAAAELHKALTNPFFGLFSS</sequence>
<proteinExistence type="predicted"/>
<dbReference type="PANTHER" id="PTHR46713:SF4">
    <property type="entry name" value="UBIQUITIN-ASSOCIATED (UBA)_TS-N DOMAIN PROTEIN"/>
    <property type="match status" value="1"/>
</dbReference>
<name>A0A8X9ADU1_SALSN</name>
<dbReference type="EMBL" id="PNBA02000001">
    <property type="protein sequence ID" value="KAG6436469.1"/>
    <property type="molecule type" value="Genomic_DNA"/>
</dbReference>
<keyword evidence="4" id="KW-1185">Reference proteome</keyword>
<gene>
    <name evidence="3" type="ORF">SASPL_101369</name>
</gene>
<dbReference type="InterPro" id="IPR015940">
    <property type="entry name" value="UBA"/>
</dbReference>
<evidence type="ECO:0000313" key="3">
    <source>
        <dbReference type="EMBL" id="KAG6436469.1"/>
    </source>
</evidence>
<dbReference type="InterPro" id="IPR036339">
    <property type="entry name" value="PUB-like_dom_sf"/>
</dbReference>
<dbReference type="Proteomes" id="UP000298416">
    <property type="component" value="Unassembled WGS sequence"/>
</dbReference>
<accession>A0A8X9ADU1</accession>
<dbReference type="SUPFAM" id="SSF46934">
    <property type="entry name" value="UBA-like"/>
    <property type="match status" value="1"/>
</dbReference>
<protein>
    <recommendedName>
        <fullName evidence="2">UBA domain-containing protein</fullName>
    </recommendedName>
</protein>
<keyword evidence="1" id="KW-0175">Coiled coil</keyword>
<dbReference type="AlphaFoldDB" id="A0A8X9ADU1"/>
<evidence type="ECO:0000259" key="2">
    <source>
        <dbReference type="PROSITE" id="PS50030"/>
    </source>
</evidence>
<comment type="caution">
    <text evidence="3">The sequence shown here is derived from an EMBL/GenBank/DDBJ whole genome shotgun (WGS) entry which is preliminary data.</text>
</comment>
<evidence type="ECO:0000313" key="4">
    <source>
        <dbReference type="Proteomes" id="UP000298416"/>
    </source>
</evidence>
<reference evidence="3" key="1">
    <citation type="submission" date="2018-01" db="EMBL/GenBank/DDBJ databases">
        <authorList>
            <person name="Mao J.F."/>
        </authorList>
    </citation>
    <scope>NUCLEOTIDE SEQUENCE</scope>
    <source>
        <strain evidence="3">Huo1</strain>
        <tissue evidence="3">Leaf</tissue>
    </source>
</reference>
<feature type="domain" description="UBA" evidence="2">
    <location>
        <begin position="2"/>
        <end position="43"/>
    </location>
</feature>
<dbReference type="PROSITE" id="PS50030">
    <property type="entry name" value="UBA"/>
    <property type="match status" value="1"/>
</dbReference>
<feature type="coiled-coil region" evidence="1">
    <location>
        <begin position="175"/>
        <end position="202"/>
    </location>
</feature>
<dbReference type="InterPro" id="IPR009060">
    <property type="entry name" value="UBA-like_sf"/>
</dbReference>
<dbReference type="Pfam" id="PF22562">
    <property type="entry name" value="UBA_7"/>
    <property type="match status" value="1"/>
</dbReference>
<dbReference type="Gene3D" id="1.20.58.2190">
    <property type="match status" value="1"/>
</dbReference>
<dbReference type="InterPro" id="IPR018997">
    <property type="entry name" value="PUB_domain"/>
</dbReference>
<dbReference type="SMART" id="SM00580">
    <property type="entry name" value="PUG"/>
    <property type="match status" value="1"/>
</dbReference>